<dbReference type="InterPro" id="IPR051051">
    <property type="entry name" value="E3_ubiq-ligase_TRIM/RNF"/>
</dbReference>
<dbReference type="OrthoDB" id="9903688at2759"/>
<dbReference type="Proteomes" id="UP000824540">
    <property type="component" value="Unassembled WGS sequence"/>
</dbReference>
<keyword evidence="1" id="KW-0479">Metal-binding</keyword>
<organism evidence="5 6">
    <name type="scientific">Albula glossodonta</name>
    <name type="common">roundjaw bonefish</name>
    <dbReference type="NCBI Taxonomy" id="121402"/>
    <lineage>
        <taxon>Eukaryota</taxon>
        <taxon>Metazoa</taxon>
        <taxon>Chordata</taxon>
        <taxon>Craniata</taxon>
        <taxon>Vertebrata</taxon>
        <taxon>Euteleostomi</taxon>
        <taxon>Actinopterygii</taxon>
        <taxon>Neopterygii</taxon>
        <taxon>Teleostei</taxon>
        <taxon>Albuliformes</taxon>
        <taxon>Albulidae</taxon>
        <taxon>Albula</taxon>
    </lineage>
</organism>
<keyword evidence="3" id="KW-0862">Zinc</keyword>
<keyword evidence="2" id="KW-0863">Zinc-finger</keyword>
<dbReference type="InterPro" id="IPR013320">
    <property type="entry name" value="ConA-like_dom_sf"/>
</dbReference>
<comment type="caution">
    <text evidence="5">The sequence shown here is derived from an EMBL/GenBank/DDBJ whole genome shotgun (WGS) entry which is preliminary data.</text>
</comment>
<evidence type="ECO:0000313" key="5">
    <source>
        <dbReference type="EMBL" id="KAG9332323.1"/>
    </source>
</evidence>
<evidence type="ECO:0000259" key="4">
    <source>
        <dbReference type="PROSITE" id="PS50188"/>
    </source>
</evidence>
<dbReference type="PROSITE" id="PS50188">
    <property type="entry name" value="B302_SPRY"/>
    <property type="match status" value="1"/>
</dbReference>
<evidence type="ECO:0000256" key="2">
    <source>
        <dbReference type="ARBA" id="ARBA00022771"/>
    </source>
</evidence>
<proteinExistence type="predicted"/>
<evidence type="ECO:0000256" key="1">
    <source>
        <dbReference type="ARBA" id="ARBA00022723"/>
    </source>
</evidence>
<evidence type="ECO:0000256" key="3">
    <source>
        <dbReference type="ARBA" id="ARBA00022833"/>
    </source>
</evidence>
<feature type="domain" description="B30.2/SPRY" evidence="4">
    <location>
        <begin position="1"/>
        <end position="168"/>
    </location>
</feature>
<dbReference type="InterPro" id="IPR043136">
    <property type="entry name" value="B30.2/SPRY_sf"/>
</dbReference>
<reference evidence="5" key="1">
    <citation type="thesis" date="2021" institute="BYU ScholarsArchive" country="Provo, UT, USA">
        <title>Applications of and Algorithms for Genome Assembly and Genomic Analyses with an Emphasis on Marine Teleosts.</title>
        <authorList>
            <person name="Pickett B.D."/>
        </authorList>
    </citation>
    <scope>NUCLEOTIDE SEQUENCE</scope>
    <source>
        <strain evidence="5">HI-2016</strain>
    </source>
</reference>
<sequence>MAVTSHWIQTQRTKSCLCLRGTGRFDYWLQVISRESLSERCYWEAEWSAPEGGRVSIAVTHKGIRRKGEGDENSWRLRCTESRYSVLHNIKETLIPAPPSPYHRAGEVGVCVDRPAGTLSFYSVSDSDTLTLLHTYHTSFTRDQPLCAGFTLYGNNSSVSLCQLDDVTAPPKPSPSPQAALQPFNTVSEEAHGDCREAQIHLLLMCTEGTELELNSVPCNWTECSSNSELHNTPNYSTAQTESREGKLVFCQISSYNCTQISVQALVLSCLSLPTESTQLSVQALVLSCLSLPTESTQLSVQALVLSCLALFLLVSWNSVTVSTSHTLHISLHWVPHSNSVYTGASTTEEL</sequence>
<dbReference type="EMBL" id="JAFBMS010000244">
    <property type="protein sequence ID" value="KAG9332323.1"/>
    <property type="molecule type" value="Genomic_DNA"/>
</dbReference>
<dbReference type="InterPro" id="IPR003877">
    <property type="entry name" value="SPRY_dom"/>
</dbReference>
<dbReference type="PANTHER" id="PTHR25465">
    <property type="entry name" value="B-BOX DOMAIN CONTAINING"/>
    <property type="match status" value="1"/>
</dbReference>
<keyword evidence="6" id="KW-1185">Reference proteome</keyword>
<dbReference type="GO" id="GO:0008270">
    <property type="term" value="F:zinc ion binding"/>
    <property type="evidence" value="ECO:0007669"/>
    <property type="project" value="UniProtKB-KW"/>
</dbReference>
<accession>A0A8T2MXA4</accession>
<protein>
    <recommendedName>
        <fullName evidence="4">B30.2/SPRY domain-containing protein</fullName>
    </recommendedName>
</protein>
<evidence type="ECO:0000313" key="6">
    <source>
        <dbReference type="Proteomes" id="UP000824540"/>
    </source>
</evidence>
<dbReference type="Pfam" id="PF00622">
    <property type="entry name" value="SPRY"/>
    <property type="match status" value="1"/>
</dbReference>
<dbReference type="AlphaFoldDB" id="A0A8T2MXA4"/>
<dbReference type="SMART" id="SM00449">
    <property type="entry name" value="SPRY"/>
    <property type="match status" value="1"/>
</dbReference>
<name>A0A8T2MXA4_9TELE</name>
<dbReference type="SUPFAM" id="SSF49899">
    <property type="entry name" value="Concanavalin A-like lectins/glucanases"/>
    <property type="match status" value="1"/>
</dbReference>
<dbReference type="Gene3D" id="2.60.120.920">
    <property type="match status" value="1"/>
</dbReference>
<gene>
    <name evidence="5" type="ORF">JZ751_015380</name>
</gene>
<dbReference type="InterPro" id="IPR001870">
    <property type="entry name" value="B30.2/SPRY"/>
</dbReference>
<dbReference type="PANTHER" id="PTHR25465:SF5">
    <property type="entry name" value="E3 UBIQUITIN_ISG15 LIGASE TRIM25-RELATED"/>
    <property type="match status" value="1"/>
</dbReference>